<evidence type="ECO:0000256" key="2">
    <source>
        <dbReference type="SAM" id="Phobius"/>
    </source>
</evidence>
<dbReference type="PANTHER" id="PTHR42852:SF17">
    <property type="entry name" value="THIOREDOXIN-LIKE PROTEIN HI_1115"/>
    <property type="match status" value="1"/>
</dbReference>
<dbReference type="SUPFAM" id="SSF52833">
    <property type="entry name" value="Thioredoxin-like"/>
    <property type="match status" value="1"/>
</dbReference>
<dbReference type="STRING" id="680026.AB733_05975"/>
<keyword evidence="2" id="KW-0812">Transmembrane</keyword>
<reference evidence="4 5" key="1">
    <citation type="submission" date="2018-01" db="EMBL/GenBank/DDBJ databases">
        <title>Whole genome sequencing of Histamine producing bacteria.</title>
        <authorList>
            <person name="Butler K."/>
        </authorList>
    </citation>
    <scope>NUCLEOTIDE SEQUENCE [LARGE SCALE GENOMIC DNA]</scope>
    <source>
        <strain evidence="4 5">DSM 24669</strain>
    </source>
</reference>
<sequence>MSDNTNAKKSKVKPSQSTKGSSVKKWAKEGFTLLLIMLIVSTAMDWWRNQSIPQNTLAPTVYTAINGEQYDPVSLSYEKPVLLYFWATWCGICKFVSPTINWMNDDYTVISVAMTSGENDRLNAYMNYHDYQFPVVNDPSGQLGHQWGIAATPTVMVLRDGKIVSSTTGISTPPGIWARMALAK</sequence>
<dbReference type="InterPro" id="IPR050553">
    <property type="entry name" value="Thioredoxin_ResA/DsbE_sf"/>
</dbReference>
<dbReference type="RefSeq" id="WP_048897927.1">
    <property type="nucleotide sequence ID" value="NZ_AP024853.1"/>
</dbReference>
<dbReference type="InterPro" id="IPR036249">
    <property type="entry name" value="Thioredoxin-like_sf"/>
</dbReference>
<accession>A0A0J8VDR3</accession>
<evidence type="ECO:0000313" key="5">
    <source>
        <dbReference type="Proteomes" id="UP000240481"/>
    </source>
</evidence>
<name>A0A0J8VDR3_9GAMM</name>
<dbReference type="CDD" id="cd03011">
    <property type="entry name" value="TlpA_like_ScsD_MtbDsbE"/>
    <property type="match status" value="1"/>
</dbReference>
<feature type="domain" description="Thioredoxin" evidence="3">
    <location>
        <begin position="46"/>
        <end position="184"/>
    </location>
</feature>
<dbReference type="EMBL" id="PYLZ01000004">
    <property type="protein sequence ID" value="PSW24826.1"/>
    <property type="molecule type" value="Genomic_DNA"/>
</dbReference>
<dbReference type="Pfam" id="PF00085">
    <property type="entry name" value="Thioredoxin"/>
    <property type="match status" value="1"/>
</dbReference>
<comment type="caution">
    <text evidence="4">The sequence shown here is derived from an EMBL/GenBank/DDBJ whole genome shotgun (WGS) entry which is preliminary data.</text>
</comment>
<dbReference type="OrthoDB" id="9796554at2"/>
<keyword evidence="2" id="KW-0472">Membrane</keyword>
<protein>
    <submittedName>
        <fullName evidence="4">Protein disulfide oxidoreductase</fullName>
    </submittedName>
</protein>
<dbReference type="PANTHER" id="PTHR42852">
    <property type="entry name" value="THIOL:DISULFIDE INTERCHANGE PROTEIN DSBE"/>
    <property type="match status" value="1"/>
</dbReference>
<dbReference type="Proteomes" id="UP000240481">
    <property type="component" value="Unassembled WGS sequence"/>
</dbReference>
<keyword evidence="2" id="KW-1133">Transmembrane helix</keyword>
<organism evidence="4 5">
    <name type="scientific">Photobacterium swingsii</name>
    <dbReference type="NCBI Taxonomy" id="680026"/>
    <lineage>
        <taxon>Bacteria</taxon>
        <taxon>Pseudomonadati</taxon>
        <taxon>Pseudomonadota</taxon>
        <taxon>Gammaproteobacteria</taxon>
        <taxon>Vibrionales</taxon>
        <taxon>Vibrionaceae</taxon>
        <taxon>Photobacterium</taxon>
    </lineage>
</organism>
<dbReference type="AlphaFoldDB" id="A0A0J8VDR3"/>
<dbReference type="Gene3D" id="3.40.30.10">
    <property type="entry name" value="Glutaredoxin"/>
    <property type="match status" value="1"/>
</dbReference>
<feature type="region of interest" description="Disordered" evidence="1">
    <location>
        <begin position="1"/>
        <end position="21"/>
    </location>
</feature>
<dbReference type="PROSITE" id="PS51352">
    <property type="entry name" value="THIOREDOXIN_2"/>
    <property type="match status" value="1"/>
</dbReference>
<evidence type="ECO:0000313" key="4">
    <source>
        <dbReference type="EMBL" id="PSW24826.1"/>
    </source>
</evidence>
<dbReference type="InterPro" id="IPR013766">
    <property type="entry name" value="Thioredoxin_domain"/>
</dbReference>
<keyword evidence="5" id="KW-1185">Reference proteome</keyword>
<evidence type="ECO:0000256" key="1">
    <source>
        <dbReference type="SAM" id="MobiDB-lite"/>
    </source>
</evidence>
<feature type="transmembrane region" description="Helical" evidence="2">
    <location>
        <begin position="30"/>
        <end position="47"/>
    </location>
</feature>
<evidence type="ECO:0000259" key="3">
    <source>
        <dbReference type="PROSITE" id="PS51352"/>
    </source>
</evidence>
<proteinExistence type="predicted"/>
<gene>
    <name evidence="4" type="ORF">C9I94_08400</name>
</gene>